<proteinExistence type="inferred from homology"/>
<protein>
    <submittedName>
        <fullName evidence="5">Monovalent cation/H(+) antiporter subunit G</fullName>
    </submittedName>
</protein>
<keyword evidence="3" id="KW-0050">Antiport</keyword>
<dbReference type="NCBIfam" id="TIGR01300">
    <property type="entry name" value="CPA3_mnhG_phaG"/>
    <property type="match status" value="1"/>
</dbReference>
<accession>A0ABS7UXI9</accession>
<name>A0ABS7UXI9_9BACI</name>
<dbReference type="Pfam" id="PF03334">
    <property type="entry name" value="PhaG_MnhG_YufB"/>
    <property type="match status" value="1"/>
</dbReference>
<evidence type="ECO:0000256" key="1">
    <source>
        <dbReference type="ARBA" id="ARBA00004141"/>
    </source>
</evidence>
<evidence type="ECO:0000256" key="3">
    <source>
        <dbReference type="ARBA" id="ARBA00022449"/>
    </source>
</evidence>
<dbReference type="PANTHER" id="PTHR34703:SF1">
    <property type="entry name" value="ANTIPORTER SUBUNIT MNHG2-RELATED"/>
    <property type="match status" value="1"/>
</dbReference>
<organism evidence="5 6">
    <name type="scientific">Metabacillus rhizolycopersici</name>
    <dbReference type="NCBI Taxonomy" id="2875709"/>
    <lineage>
        <taxon>Bacteria</taxon>
        <taxon>Bacillati</taxon>
        <taxon>Bacillota</taxon>
        <taxon>Bacilli</taxon>
        <taxon>Bacillales</taxon>
        <taxon>Bacillaceae</taxon>
        <taxon>Metabacillus</taxon>
    </lineage>
</organism>
<dbReference type="InterPro" id="IPR005133">
    <property type="entry name" value="PhaG_MnhG_YufB"/>
</dbReference>
<comment type="caution">
    <text evidence="5">The sequence shown here is derived from an EMBL/GenBank/DDBJ whole genome shotgun (WGS) entry which is preliminary data.</text>
</comment>
<dbReference type="NCBIfam" id="NF009314">
    <property type="entry name" value="PRK12674.1-2"/>
    <property type="match status" value="1"/>
</dbReference>
<feature type="transmembrane region" description="Helical" evidence="4">
    <location>
        <begin position="69"/>
        <end position="90"/>
    </location>
</feature>
<dbReference type="Proteomes" id="UP001165287">
    <property type="component" value="Unassembled WGS sequence"/>
</dbReference>
<gene>
    <name evidence="5" type="primary">mnhG</name>
    <name evidence="5" type="ORF">K9V48_22960</name>
</gene>
<dbReference type="PANTHER" id="PTHR34703">
    <property type="entry name" value="ANTIPORTER SUBUNIT MNHG2-RELATED"/>
    <property type="match status" value="1"/>
</dbReference>
<comment type="subcellular location">
    <subcellularLocation>
        <location evidence="1">Membrane</location>
        <topology evidence="1">Multi-pass membrane protein</topology>
    </subcellularLocation>
</comment>
<keyword evidence="4" id="KW-0472">Membrane</keyword>
<comment type="similarity">
    <text evidence="2">Belongs to the CPA3 antiporters (TC 2.A.63) subunit G family.</text>
</comment>
<evidence type="ECO:0000313" key="5">
    <source>
        <dbReference type="EMBL" id="MBZ5753013.1"/>
    </source>
</evidence>
<reference evidence="5" key="1">
    <citation type="submission" date="2024-05" db="EMBL/GenBank/DDBJ databases">
        <title>Metabacillus sp. nov., isolated from the rhizosphere soil of tomato plants.</title>
        <authorList>
            <person name="Ma R."/>
        </authorList>
    </citation>
    <scope>NUCLEOTIDE SEQUENCE</scope>
    <source>
        <strain evidence="5">DBTR6</strain>
    </source>
</reference>
<dbReference type="EMBL" id="JAIQUM010000080">
    <property type="protein sequence ID" value="MBZ5753013.1"/>
    <property type="molecule type" value="Genomic_DNA"/>
</dbReference>
<feature type="transmembrane region" description="Helical" evidence="4">
    <location>
        <begin position="12"/>
        <end position="33"/>
    </location>
</feature>
<sequence length="117" mass="12629">MSVSVISESIAAVFILLGTGFSFLSAIGLIRLPDVYTRSHAASKSASLGVLCTLFGTFLYFWISDGVISIRLILGIFFVFLTIPVGGHLLSRAAYRSNVELAKESVQDDLKKVLKGD</sequence>
<evidence type="ECO:0000256" key="2">
    <source>
        <dbReference type="ARBA" id="ARBA00008404"/>
    </source>
</evidence>
<feature type="transmembrane region" description="Helical" evidence="4">
    <location>
        <begin position="45"/>
        <end position="63"/>
    </location>
</feature>
<keyword evidence="3" id="KW-0813">Transport</keyword>
<keyword evidence="6" id="KW-1185">Reference proteome</keyword>
<evidence type="ECO:0000313" key="6">
    <source>
        <dbReference type="Proteomes" id="UP001165287"/>
    </source>
</evidence>
<dbReference type="RefSeq" id="WP_224141445.1">
    <property type="nucleotide sequence ID" value="NZ_JAIQUM010000080.1"/>
</dbReference>
<keyword evidence="4" id="KW-1133">Transmembrane helix</keyword>
<keyword evidence="4" id="KW-0812">Transmembrane</keyword>
<evidence type="ECO:0000256" key="4">
    <source>
        <dbReference type="SAM" id="Phobius"/>
    </source>
</evidence>